<evidence type="ECO:0000313" key="1">
    <source>
        <dbReference type="EMBL" id="SAK97929.1"/>
    </source>
</evidence>
<evidence type="ECO:0000313" key="2">
    <source>
        <dbReference type="Proteomes" id="UP000054851"/>
    </source>
</evidence>
<name>A0A158DTF3_9BURK</name>
<gene>
    <name evidence="1" type="ORF">AWB79_07539</name>
</gene>
<proteinExistence type="predicted"/>
<keyword evidence="2" id="KW-1185">Reference proteome</keyword>
<dbReference type="AlphaFoldDB" id="A0A158DTF3"/>
<accession>A0A158DTF3</accession>
<comment type="caution">
    <text evidence="1">The sequence shown here is derived from an EMBL/GenBank/DDBJ whole genome shotgun (WGS) entry which is preliminary data.</text>
</comment>
<reference evidence="1" key="1">
    <citation type="submission" date="2016-01" db="EMBL/GenBank/DDBJ databases">
        <authorList>
            <person name="Peeters C."/>
        </authorList>
    </citation>
    <scope>NUCLEOTIDE SEQUENCE</scope>
    <source>
        <strain evidence="1">LMG 29322</strain>
    </source>
</reference>
<sequence>MIYPSIHADSGHHSQYQTTPRFIEWELEATVVTVPKLMLKQAGWKKIKYPVLRISAKSYVDTETGEIIKKRDMFKLRYPVPQNTGLKLIEQLRVINSLSKKAKELCLFLLKMRNNRGSFVLPLSALLNGYINRNGAITRMCRARAQHGKLITEIAQAGVIANEQALGTLFQRHGHNTPQAVLEEAAIWYGWPGIFQGKALWAN</sequence>
<organism evidence="1 2">
    <name type="scientific">Caballeronia hypogeia</name>
    <dbReference type="NCBI Taxonomy" id="1777140"/>
    <lineage>
        <taxon>Bacteria</taxon>
        <taxon>Pseudomonadati</taxon>
        <taxon>Pseudomonadota</taxon>
        <taxon>Betaproteobacteria</taxon>
        <taxon>Burkholderiales</taxon>
        <taxon>Burkholderiaceae</taxon>
        <taxon>Caballeronia</taxon>
    </lineage>
</organism>
<protein>
    <submittedName>
        <fullName evidence="1">Uncharacterized protein</fullName>
    </submittedName>
</protein>
<dbReference type="EMBL" id="FCOA02000062">
    <property type="protein sequence ID" value="SAK97929.1"/>
    <property type="molecule type" value="Genomic_DNA"/>
</dbReference>
<dbReference type="Proteomes" id="UP000054851">
    <property type="component" value="Unassembled WGS sequence"/>
</dbReference>
<dbReference type="RefSeq" id="WP_157695944.1">
    <property type="nucleotide sequence ID" value="NZ_FCOA02000062.1"/>
</dbReference>